<protein>
    <submittedName>
        <fullName evidence="2">Putative secreted protein</fullName>
    </submittedName>
</protein>
<sequence>MPMPMPMLLLLLVLLLWLLMVPVPVPFFNSNPRFEVVEPSLCELFECFEDANRPPSLLNSSPSGCCSRKRAFFRSSCTVRAYVTTIITIGM</sequence>
<dbReference type="EMBL" id="GGFL01007751">
    <property type="protein sequence ID" value="MBW71929.1"/>
    <property type="molecule type" value="Transcribed_RNA"/>
</dbReference>
<evidence type="ECO:0000313" key="2">
    <source>
        <dbReference type="EMBL" id="MBW71929.1"/>
    </source>
</evidence>
<proteinExistence type="predicted"/>
<keyword evidence="1" id="KW-0732">Signal</keyword>
<feature type="chain" id="PRO_5014888973" evidence="1">
    <location>
        <begin position="23"/>
        <end position="91"/>
    </location>
</feature>
<dbReference type="AlphaFoldDB" id="A0A2M4D314"/>
<reference evidence="2" key="1">
    <citation type="submission" date="2018-01" db="EMBL/GenBank/DDBJ databases">
        <title>An insight into the sialome of Amazonian anophelines.</title>
        <authorList>
            <person name="Ribeiro J.M."/>
            <person name="Scarpassa V."/>
            <person name="Calvo E."/>
        </authorList>
    </citation>
    <scope>NUCLEOTIDE SEQUENCE</scope>
</reference>
<name>A0A2M4D314_ANODA</name>
<evidence type="ECO:0000256" key="1">
    <source>
        <dbReference type="SAM" id="SignalP"/>
    </source>
</evidence>
<feature type="signal peptide" evidence="1">
    <location>
        <begin position="1"/>
        <end position="22"/>
    </location>
</feature>
<accession>A0A2M4D314</accession>
<organism evidence="2">
    <name type="scientific">Anopheles darlingi</name>
    <name type="common">Mosquito</name>
    <dbReference type="NCBI Taxonomy" id="43151"/>
    <lineage>
        <taxon>Eukaryota</taxon>
        <taxon>Metazoa</taxon>
        <taxon>Ecdysozoa</taxon>
        <taxon>Arthropoda</taxon>
        <taxon>Hexapoda</taxon>
        <taxon>Insecta</taxon>
        <taxon>Pterygota</taxon>
        <taxon>Neoptera</taxon>
        <taxon>Endopterygota</taxon>
        <taxon>Diptera</taxon>
        <taxon>Nematocera</taxon>
        <taxon>Culicoidea</taxon>
        <taxon>Culicidae</taxon>
        <taxon>Anophelinae</taxon>
        <taxon>Anopheles</taxon>
    </lineage>
</organism>